<evidence type="ECO:0000313" key="3">
    <source>
        <dbReference type="EMBL" id="ODR45759.1"/>
    </source>
</evidence>
<dbReference type="PATRIC" id="fig|1432052.4.peg.3579"/>
<reference evidence="2 5" key="1">
    <citation type="submission" date="2016-07" db="EMBL/GenBank/DDBJ databases">
        <title>Characterization of isolates of Eisenbergiella tayi derived from blood cultures, using whole genome sequencing.</title>
        <authorList>
            <person name="Burdz T."/>
            <person name="Wiebe D."/>
            <person name="Huynh C."/>
            <person name="Bernard K."/>
        </authorList>
    </citation>
    <scope>NUCLEOTIDE SEQUENCE [LARGE SCALE GENOMIC DNA]</scope>
    <source>
        <strain evidence="2 5">NML 110608</strain>
    </source>
</reference>
<dbReference type="Proteomes" id="UP000094869">
    <property type="component" value="Unassembled WGS sequence"/>
</dbReference>
<reference evidence="3 7" key="2">
    <citation type="submission" date="2016-08" db="EMBL/GenBank/DDBJ databases">
        <title>Characterization of Isolates of Eisenbergiella tayi Derived from Blood Cultures, Using Whole Genome Sequencing.</title>
        <authorList>
            <person name="Bernier A.-M."/>
            <person name="Burdz T."/>
            <person name="Wiebe D."/>
            <person name="Bernard K."/>
        </authorList>
    </citation>
    <scope>NUCLEOTIDE SEQUENCE [LARGE SCALE GENOMIC DNA]</scope>
    <source>
        <strain evidence="3 7">NML120146</strain>
    </source>
</reference>
<accession>A0A1E3AFW1</accession>
<protein>
    <submittedName>
        <fullName evidence="3">Abortive infection protein</fullName>
    </submittedName>
</protein>
<name>A0A1E3AFW1_9FIRM</name>
<feature type="domain" description="AbiEi antitoxin N-terminal" evidence="1">
    <location>
        <begin position="7"/>
        <end position="52"/>
    </location>
</feature>
<dbReference type="RefSeq" id="WP_009253398.1">
    <property type="nucleotide sequence ID" value="NZ_DAWDRA010000118.1"/>
</dbReference>
<gene>
    <name evidence="4" type="ORF">BEI59_03595</name>
    <name evidence="2" type="ORF">BEI61_03211</name>
    <name evidence="3" type="ORF">BEI63_28690</name>
</gene>
<dbReference type="EMBL" id="MCGH01000002">
    <property type="protein sequence ID" value="ODM07321.1"/>
    <property type="molecule type" value="Genomic_DNA"/>
</dbReference>
<dbReference type="Proteomes" id="UP000094271">
    <property type="component" value="Unassembled WGS sequence"/>
</dbReference>
<dbReference type="Pfam" id="PF13338">
    <property type="entry name" value="AbiEi_4"/>
    <property type="match status" value="1"/>
</dbReference>
<dbReference type="AlphaFoldDB" id="A0A1E3AFW1"/>
<evidence type="ECO:0000313" key="6">
    <source>
        <dbReference type="Proteomes" id="UP000094271"/>
    </source>
</evidence>
<dbReference type="EMBL" id="MEHD01000051">
    <property type="protein sequence ID" value="ODR45759.1"/>
    <property type="molecule type" value="Genomic_DNA"/>
</dbReference>
<evidence type="ECO:0000313" key="5">
    <source>
        <dbReference type="Proteomes" id="UP000094067"/>
    </source>
</evidence>
<dbReference type="Proteomes" id="UP000094067">
    <property type="component" value="Unassembled WGS sequence"/>
</dbReference>
<dbReference type="InterPro" id="IPR025159">
    <property type="entry name" value="AbiEi_N"/>
</dbReference>
<keyword evidence="7" id="KW-1185">Reference proteome</keyword>
<dbReference type="OrthoDB" id="9801429at2"/>
<evidence type="ECO:0000313" key="2">
    <source>
        <dbReference type="EMBL" id="ODM07321.1"/>
    </source>
</evidence>
<reference evidence="4 6" key="3">
    <citation type="submission" date="2016-08" db="EMBL/GenBank/DDBJ databases">
        <authorList>
            <person name="Seilhamer J.J."/>
        </authorList>
    </citation>
    <scope>NUCLEOTIDE SEQUENCE [LARGE SCALE GENOMIC DNA]</scope>
    <source>
        <strain evidence="4 6">NML150140-1</strain>
    </source>
</reference>
<proteinExistence type="predicted"/>
<evidence type="ECO:0000313" key="4">
    <source>
        <dbReference type="EMBL" id="ODR55020.1"/>
    </source>
</evidence>
<evidence type="ECO:0000259" key="1">
    <source>
        <dbReference type="Pfam" id="PF13338"/>
    </source>
</evidence>
<comment type="caution">
    <text evidence="2">The sequence shown here is derived from an EMBL/GenBank/DDBJ whole genome shotgun (WGS) entry which is preliminary data.</text>
</comment>
<dbReference type="EMBL" id="MEHA01000002">
    <property type="protein sequence ID" value="ODR55020.1"/>
    <property type="molecule type" value="Genomic_DNA"/>
</dbReference>
<sequence length="199" mass="22863">MDKIWNQIERLVNESNGMITTAQVEADGISRTALKKYVDEGQLVRVRKGLYTVENYLADEYALLQARSGKALFSYGTALFLWGLSDRVPHTIDVTVPHGTNVTKIKRDNPQVRFHYVNSILFELGKAETTSPQGATVLLYDKERCICDLIRDKKEMDMQLYTQAIKEYFRTGANSRKLLKYGKQFGIENLIRIYMEVLL</sequence>
<evidence type="ECO:0000313" key="7">
    <source>
        <dbReference type="Proteomes" id="UP000094869"/>
    </source>
</evidence>
<organism evidence="2 5">
    <name type="scientific">Eisenbergiella tayi</name>
    <dbReference type="NCBI Taxonomy" id="1432052"/>
    <lineage>
        <taxon>Bacteria</taxon>
        <taxon>Bacillati</taxon>
        <taxon>Bacillota</taxon>
        <taxon>Clostridia</taxon>
        <taxon>Lachnospirales</taxon>
        <taxon>Lachnospiraceae</taxon>
        <taxon>Eisenbergiella</taxon>
    </lineage>
</organism>